<reference evidence="3 4" key="1">
    <citation type="submission" date="2017-03" db="EMBL/GenBank/DDBJ databases">
        <title>Genome sequence of Clostridium oryzae DSM 28571.</title>
        <authorList>
            <person name="Poehlein A."/>
            <person name="Daniel R."/>
        </authorList>
    </citation>
    <scope>NUCLEOTIDE SEQUENCE [LARGE SCALE GENOMIC DNA]</scope>
    <source>
        <strain evidence="3 4">DSM 28571</strain>
    </source>
</reference>
<comment type="caution">
    <text evidence="3">The sequence shown here is derived from an EMBL/GenBank/DDBJ whole genome shotgun (WGS) entry which is preliminary data.</text>
</comment>
<dbReference type="SUPFAM" id="SSF55648">
    <property type="entry name" value="beta-lactamase-inhibitor protein, BLIP"/>
    <property type="match status" value="1"/>
</dbReference>
<dbReference type="InterPro" id="IPR037873">
    <property type="entry name" value="BamE-like"/>
</dbReference>
<dbReference type="Proteomes" id="UP000190080">
    <property type="component" value="Unassembled WGS sequence"/>
</dbReference>
<dbReference type="EMBL" id="MZGV01000005">
    <property type="protein sequence ID" value="OPJ64144.1"/>
    <property type="molecule type" value="Genomic_DNA"/>
</dbReference>
<organism evidence="3 4">
    <name type="scientific">Clostridium oryzae</name>
    <dbReference type="NCBI Taxonomy" id="1450648"/>
    <lineage>
        <taxon>Bacteria</taxon>
        <taxon>Bacillati</taxon>
        <taxon>Bacillota</taxon>
        <taxon>Clostridia</taxon>
        <taxon>Eubacteriales</taxon>
        <taxon>Clostridiaceae</taxon>
        <taxon>Clostridium</taxon>
    </lineage>
</organism>
<dbReference type="OrthoDB" id="570195at2"/>
<feature type="chain" id="PRO_5012889467" evidence="2">
    <location>
        <begin position="26"/>
        <end position="172"/>
    </location>
</feature>
<dbReference type="AlphaFoldDB" id="A0A1V4IWJ7"/>
<keyword evidence="1 2" id="KW-0732">Signal</keyword>
<evidence type="ECO:0000313" key="4">
    <source>
        <dbReference type="Proteomes" id="UP000190080"/>
    </source>
</evidence>
<proteinExistence type="predicted"/>
<keyword evidence="4" id="KW-1185">Reference proteome</keyword>
<evidence type="ECO:0000313" key="3">
    <source>
        <dbReference type="EMBL" id="OPJ64144.1"/>
    </source>
</evidence>
<dbReference type="InterPro" id="IPR024221">
    <property type="entry name" value="BLIP_dom_sf"/>
</dbReference>
<gene>
    <name evidence="3" type="primary">bamE</name>
    <name evidence="3" type="ORF">CLORY_06910</name>
</gene>
<dbReference type="Gene3D" id="3.30.1450.10">
    <property type="match status" value="2"/>
</dbReference>
<protein>
    <submittedName>
        <fullName evidence="3">Outer membrane protein assembly factor BamE</fullName>
    </submittedName>
</protein>
<evidence type="ECO:0000256" key="2">
    <source>
        <dbReference type="SAM" id="SignalP"/>
    </source>
</evidence>
<dbReference type="InterPro" id="IPR024418">
    <property type="entry name" value="DUF3862"/>
</dbReference>
<evidence type="ECO:0000256" key="1">
    <source>
        <dbReference type="ARBA" id="ARBA00022729"/>
    </source>
</evidence>
<dbReference type="Pfam" id="PF12978">
    <property type="entry name" value="DUF3862"/>
    <property type="match status" value="1"/>
</dbReference>
<accession>A0A1V4IWJ7</accession>
<sequence length="172" mass="19022">MKLKKSFVSILILLFMFTLSVSVSAKTRVTYSSFLKVKMGMSYSQVKHILGKGKVDSSSSTEGYKSTVYSWKTDNGDKYIIVGIQNGKAITKSQNNLNNKISNVTKAKYKKLKQGMTYKKVKAILGSGVLTSQYKTSSGSTMAYVWQSKNGGYIEINFSYGKLNSKVNIGVK</sequence>
<dbReference type="RefSeq" id="WP_079422151.1">
    <property type="nucleotide sequence ID" value="NZ_MZGV01000005.1"/>
</dbReference>
<name>A0A1V4IWJ7_9CLOT</name>
<dbReference type="STRING" id="1450648.CLORY_06910"/>
<feature type="signal peptide" evidence="2">
    <location>
        <begin position="1"/>
        <end position="25"/>
    </location>
</feature>